<comment type="caution">
    <text evidence="2">The sequence shown here is derived from an EMBL/GenBank/DDBJ whole genome shotgun (WGS) entry which is preliminary data.</text>
</comment>
<dbReference type="OrthoDB" id="65410at2"/>
<name>A0A4R6U5M7_9BACI</name>
<sequence>MSLGHRYTSVKHMAEKDGAIEAMFMYDMFTSNKTRHWADCKFHLLVPNMNDFSKHDWLGQLSPVALQYEENGKTVVLFEHLGRAEFHFYDQHEPFIGKYVSMKRSFNLSLQYDNLGILSLPSEAEKHSVLSKDIQLLFYQWIDSWIVGMRSFQYGEHARSMAILCDVRASLVQIARILNQATIDGEDPYQNIEKDLTDASYTRLRATTARLQPEEIRAGYIASWRWGKDMFTAMAPLYNVIIDPTFMKKTECMMNVKTPQ</sequence>
<dbReference type="Proteomes" id="UP000295632">
    <property type="component" value="Unassembled WGS sequence"/>
</dbReference>
<evidence type="ECO:0000313" key="2">
    <source>
        <dbReference type="EMBL" id="TDQ41056.1"/>
    </source>
</evidence>
<dbReference type="RefSeq" id="WP_133579661.1">
    <property type="nucleotide sequence ID" value="NZ_SNYJ01000004.1"/>
</dbReference>
<dbReference type="Gene3D" id="3.30.460.10">
    <property type="entry name" value="Beta Polymerase, domain 2"/>
    <property type="match status" value="1"/>
</dbReference>
<gene>
    <name evidence="2" type="ORF">EV213_10453</name>
</gene>
<evidence type="ECO:0000259" key="1">
    <source>
        <dbReference type="Pfam" id="PF21418"/>
    </source>
</evidence>
<keyword evidence="3" id="KW-1185">Reference proteome</keyword>
<feature type="domain" description="Lincosamide nucleotidyltransferase-like C-terminal" evidence="1">
    <location>
        <begin position="134"/>
        <end position="250"/>
    </location>
</feature>
<dbReference type="InterPro" id="IPR043519">
    <property type="entry name" value="NT_sf"/>
</dbReference>
<dbReference type="Gene3D" id="1.20.120.330">
    <property type="entry name" value="Nucleotidyltransferases domain 2"/>
    <property type="match status" value="1"/>
</dbReference>
<evidence type="ECO:0000313" key="3">
    <source>
        <dbReference type="Proteomes" id="UP000295632"/>
    </source>
</evidence>
<proteinExistence type="predicted"/>
<dbReference type="EMBL" id="SNYJ01000004">
    <property type="protein sequence ID" value="TDQ41056.1"/>
    <property type="molecule type" value="Genomic_DNA"/>
</dbReference>
<accession>A0A4R6U5M7</accession>
<dbReference type="InterPro" id="IPR048495">
    <property type="entry name" value="LinB-like_C"/>
</dbReference>
<reference evidence="2 3" key="1">
    <citation type="submission" date="2019-03" db="EMBL/GenBank/DDBJ databases">
        <title>Genomic Encyclopedia of Type Strains, Phase IV (KMG-IV): sequencing the most valuable type-strain genomes for metagenomic binning, comparative biology and taxonomic classification.</title>
        <authorList>
            <person name="Goeker M."/>
        </authorList>
    </citation>
    <scope>NUCLEOTIDE SEQUENCE [LARGE SCALE GENOMIC DNA]</scope>
    <source>
        <strain evidence="2 3">DSM 28697</strain>
    </source>
</reference>
<organism evidence="2 3">
    <name type="scientific">Aureibacillus halotolerans</name>
    <dbReference type="NCBI Taxonomy" id="1508390"/>
    <lineage>
        <taxon>Bacteria</taxon>
        <taxon>Bacillati</taxon>
        <taxon>Bacillota</taxon>
        <taxon>Bacilli</taxon>
        <taxon>Bacillales</taxon>
        <taxon>Bacillaceae</taxon>
        <taxon>Aureibacillus</taxon>
    </lineage>
</organism>
<dbReference type="AlphaFoldDB" id="A0A4R6U5M7"/>
<dbReference type="Pfam" id="PF21418">
    <property type="entry name" value="LinB-like_C"/>
    <property type="match status" value="1"/>
</dbReference>
<protein>
    <recommendedName>
        <fullName evidence="1">Lincosamide nucleotidyltransferase-like C-terminal domain-containing protein</fullName>
    </recommendedName>
</protein>